<dbReference type="AlphaFoldDB" id="A0A0M4QGA1"/>
<dbReference type="KEGG" id="aaq:AOC05_10790"/>
<sequence length="736" mass="80630">MPIFSMLVVVAVGVIMPLRNSFNFYYWDDTAGAAVGVWQRIAEQILAGHLPLLQIDMWRGGNFAAESATGLFNPVMVGLMLGTYPIDNLALAISVAKFALFFIMAIGAYFLARAYGARPWASAIMGAVLPISGYNLFMDGTAWINGTAIMAFTPWLWWSVKRYVEGRTPIFVVVLMVYLLGSTGNPYGLLAAAAVIAACCIEAGIQKNWKAFRTIVLAGALGALACVLIYLPFVLTSSVGVRADSTTFNDEFFSPNLSDIMGLSTGSFQIYVRAFGLPYFTVPVAYLAWFVMPLLPWIKYKSLAKGWKIWSSAIAFGIFYLFLVLGPSNLGMFRWPLRLIPFFYLALLLIFTLALDKGWGKDKFKLRASLSFGIVIFGVWLAWSDRPGPWKWHALFALVTLILVALFVWRRPTGRQLFMFLGITTLLVLFMQTSFMKTNDNVANYNFPQSRSAMKSNFDAKYKGLTVVVANRDTLPAGALAPDRAWKDILFGNMFAAVGVESTTSYSGIGFTKLDNALCASYYGGSCVDAWASLWQKPAGSSFVLADMMRVQTVVRWNDPVPESPGSPHGTDVTSPPAPEGWTKVSEDNQVSVYTRDAPFEFEEGRVSTHGADVQVNSNVSLSDTRETANVSATDGNDRIVSFARLNWPGYTATLDDNSIPVMTGPAGLLQVEVPAGTQKKDLVLSFTPPGFTAGIGALALALLGTIGLEVWDVRRRRKAADVLSNGNSKEIRNRS</sequence>
<feature type="transmembrane region" description="Helical" evidence="2">
    <location>
        <begin position="89"/>
        <end position="112"/>
    </location>
</feature>
<feature type="transmembrane region" description="Helical" evidence="2">
    <location>
        <begin position="367"/>
        <end position="384"/>
    </location>
</feature>
<name>A0A0M4QGA1_9MICC</name>
<feature type="transmembrane region" description="Helical" evidence="2">
    <location>
        <begin position="390"/>
        <end position="409"/>
    </location>
</feature>
<keyword evidence="2" id="KW-1133">Transmembrane helix</keyword>
<gene>
    <name evidence="3" type="ORF">AOC05_10790</name>
</gene>
<keyword evidence="2" id="KW-0812">Transmembrane</keyword>
<protein>
    <submittedName>
        <fullName evidence="3">Uncharacterized protein</fullName>
    </submittedName>
</protein>
<evidence type="ECO:0000256" key="2">
    <source>
        <dbReference type="SAM" id="Phobius"/>
    </source>
</evidence>
<feature type="transmembrane region" description="Helical" evidence="2">
    <location>
        <begin position="212"/>
        <end position="233"/>
    </location>
</feature>
<dbReference type="PANTHER" id="PTHR38454">
    <property type="entry name" value="INTEGRAL MEMBRANE PROTEIN-RELATED"/>
    <property type="match status" value="1"/>
</dbReference>
<feature type="transmembrane region" description="Helical" evidence="2">
    <location>
        <begin position="142"/>
        <end position="158"/>
    </location>
</feature>
<feature type="transmembrane region" description="Helical" evidence="2">
    <location>
        <begin position="691"/>
        <end position="712"/>
    </location>
</feature>
<keyword evidence="2" id="KW-0472">Membrane</keyword>
<feature type="transmembrane region" description="Helical" evidence="2">
    <location>
        <begin position="416"/>
        <end position="435"/>
    </location>
</feature>
<feature type="transmembrane region" description="Helical" evidence="2">
    <location>
        <begin position="165"/>
        <end position="181"/>
    </location>
</feature>
<dbReference type="PATRIC" id="fig|656366.3.peg.2330"/>
<evidence type="ECO:0000256" key="1">
    <source>
        <dbReference type="SAM" id="MobiDB-lite"/>
    </source>
</evidence>
<feature type="transmembrane region" description="Helical" evidence="2">
    <location>
        <begin position="337"/>
        <end position="355"/>
    </location>
</feature>
<proteinExistence type="predicted"/>
<feature type="transmembrane region" description="Helical" evidence="2">
    <location>
        <begin position="270"/>
        <end position="295"/>
    </location>
</feature>
<evidence type="ECO:0000313" key="4">
    <source>
        <dbReference type="Proteomes" id="UP000062833"/>
    </source>
</evidence>
<organism evidence="3 4">
    <name type="scientific">Arthrobacter alpinus</name>
    <dbReference type="NCBI Taxonomy" id="656366"/>
    <lineage>
        <taxon>Bacteria</taxon>
        <taxon>Bacillati</taxon>
        <taxon>Actinomycetota</taxon>
        <taxon>Actinomycetes</taxon>
        <taxon>Micrococcales</taxon>
        <taxon>Micrococcaceae</taxon>
        <taxon>Arthrobacter</taxon>
    </lineage>
</organism>
<evidence type="ECO:0000313" key="3">
    <source>
        <dbReference type="EMBL" id="ALE92680.1"/>
    </source>
</evidence>
<feature type="region of interest" description="Disordered" evidence="1">
    <location>
        <begin position="560"/>
        <end position="583"/>
    </location>
</feature>
<dbReference type="PANTHER" id="PTHR38454:SF1">
    <property type="entry name" value="INTEGRAL MEMBRANE PROTEIN"/>
    <property type="match status" value="1"/>
</dbReference>
<dbReference type="InterPro" id="IPR018580">
    <property type="entry name" value="Uncharacterised_YfhO"/>
</dbReference>
<keyword evidence="4" id="KW-1185">Reference proteome</keyword>
<dbReference type="Proteomes" id="UP000062833">
    <property type="component" value="Chromosome"/>
</dbReference>
<accession>A0A0M4QGA1</accession>
<reference evidence="4" key="1">
    <citation type="submission" date="2015-09" db="EMBL/GenBank/DDBJ databases">
        <title>Complete genome of Arthrobacter alpinus strain R3.8.</title>
        <authorList>
            <person name="See-Too W.S."/>
            <person name="Chan K.G."/>
        </authorList>
    </citation>
    <scope>NUCLEOTIDE SEQUENCE [LARGE SCALE GENOMIC DNA]</scope>
    <source>
        <strain evidence="4">R3.8</strain>
    </source>
</reference>
<feature type="transmembrane region" description="Helical" evidence="2">
    <location>
        <begin position="307"/>
        <end position="325"/>
    </location>
</feature>
<dbReference type="EMBL" id="CP012677">
    <property type="protein sequence ID" value="ALE92680.1"/>
    <property type="molecule type" value="Genomic_DNA"/>
</dbReference>